<comment type="similarity">
    <text evidence="3">Belongs to the class I fructose-bisphosphate aldolase family.</text>
</comment>
<dbReference type="RefSeq" id="WP_045096419.1">
    <property type="nucleotide sequence ID" value="NZ_LN614827.1"/>
</dbReference>
<comment type="catalytic activity">
    <reaction evidence="1">
        <text>beta-D-fructose 1,6-bisphosphate = D-glyceraldehyde 3-phosphate + dihydroxyacetone phosphate</text>
        <dbReference type="Rhea" id="RHEA:14729"/>
        <dbReference type="ChEBI" id="CHEBI:32966"/>
        <dbReference type="ChEBI" id="CHEBI:57642"/>
        <dbReference type="ChEBI" id="CHEBI:59776"/>
        <dbReference type="EC" id="4.1.2.13"/>
    </reaction>
</comment>
<evidence type="ECO:0000256" key="5">
    <source>
        <dbReference type="ARBA" id="ARBA00023152"/>
    </source>
</evidence>
<evidence type="ECO:0000256" key="7">
    <source>
        <dbReference type="ARBA" id="ARBA00029799"/>
    </source>
</evidence>
<evidence type="ECO:0000313" key="9">
    <source>
        <dbReference type="EMBL" id="CEG58021.1"/>
    </source>
</evidence>
<name>A0A098G7N4_9GAMM</name>
<accession>A0A098G7N4</accession>
<evidence type="ECO:0000313" key="10">
    <source>
        <dbReference type="Proteomes" id="UP000032430"/>
    </source>
</evidence>
<organism evidence="9 10">
    <name type="scientific">Legionella fallonii LLAP-10</name>
    <dbReference type="NCBI Taxonomy" id="1212491"/>
    <lineage>
        <taxon>Bacteria</taxon>
        <taxon>Pseudomonadati</taxon>
        <taxon>Pseudomonadota</taxon>
        <taxon>Gammaproteobacteria</taxon>
        <taxon>Legionellales</taxon>
        <taxon>Legionellaceae</taxon>
        <taxon>Legionella</taxon>
    </lineage>
</organism>
<keyword evidence="6 9" id="KW-0456">Lyase</keyword>
<evidence type="ECO:0000256" key="2">
    <source>
        <dbReference type="ARBA" id="ARBA00004714"/>
    </source>
</evidence>
<reference evidence="10" key="1">
    <citation type="submission" date="2014-09" db="EMBL/GenBank/DDBJ databases">
        <authorList>
            <person name="Gomez-Valero L."/>
        </authorList>
    </citation>
    <scope>NUCLEOTIDE SEQUENCE [LARGE SCALE GENOMIC DNA]</scope>
    <source>
        <strain evidence="10">ATCC700992</strain>
    </source>
</reference>
<dbReference type="HOGENOM" id="CLU_031243_0_0_6"/>
<comment type="pathway">
    <text evidence="2">Carbohydrate degradation; glycolysis; D-glyceraldehyde 3-phosphate and glycerone phosphate from D-glucose: step 4/4.</text>
</comment>
<dbReference type="EMBL" id="LN614827">
    <property type="protein sequence ID" value="CEG58021.1"/>
    <property type="molecule type" value="Genomic_DNA"/>
</dbReference>
<dbReference type="OrthoDB" id="9793595at2"/>
<sequence length="337" mass="37396">MHYEELSETMEQILQDGKGILAADESNSTIGKRFESIDVENTEENRKEYRLLLATTPDLEQYINGVILFEETFEQKDEHGTPIAELFANKGIVPGIKVDKGLIDLPNTQNEKVTQGLDGLADRLLHYKKLGAKFAKWRNVYSISEYAPSIAAIKAGAENLARYAATCQSVGIVPIVEPEILMDGDHSIEQCAEVSEMVLHELFHALFIHQVELEHIILKPSMVTSGKAVTPFSEPDEVADYTIGVFRNNVPASVPTINFLSGGQTPQQATENLNAINTVGHQPWLLSFSYGRALQEDCLKTWEGKKENIASAQEALLKRARLNSMACVGEYESAMEQ</sequence>
<dbReference type="InterPro" id="IPR013785">
    <property type="entry name" value="Aldolase_TIM"/>
</dbReference>
<evidence type="ECO:0000256" key="4">
    <source>
        <dbReference type="ARBA" id="ARBA00013068"/>
    </source>
</evidence>
<dbReference type="NCBIfam" id="NF033379">
    <property type="entry name" value="FrucBisAld_I"/>
    <property type="match status" value="1"/>
</dbReference>
<dbReference type="FunFam" id="3.20.20.70:FF:000140">
    <property type="entry name" value="Fructose-bisphosphate aldolase"/>
    <property type="match status" value="1"/>
</dbReference>
<dbReference type="KEGG" id="lfa:LFA_2653"/>
<dbReference type="GO" id="GO:0004332">
    <property type="term" value="F:fructose-bisphosphate aldolase activity"/>
    <property type="evidence" value="ECO:0007669"/>
    <property type="project" value="UniProtKB-EC"/>
</dbReference>
<evidence type="ECO:0000256" key="3">
    <source>
        <dbReference type="ARBA" id="ARBA00010387"/>
    </source>
</evidence>
<keyword evidence="10" id="KW-1185">Reference proteome</keyword>
<dbReference type="Proteomes" id="UP000032430">
    <property type="component" value="Chromosome I"/>
</dbReference>
<dbReference type="PANTHER" id="PTHR11627">
    <property type="entry name" value="FRUCTOSE-BISPHOSPHATE ALDOLASE"/>
    <property type="match status" value="1"/>
</dbReference>
<protein>
    <recommendedName>
        <fullName evidence="8">Probable fructose-bisphosphate aldolase class 1</fullName>
        <ecNumber evidence="4">4.1.2.13</ecNumber>
    </recommendedName>
    <alternativeName>
        <fullName evidence="7">Fructose-bisphosphate aldolase class I</fullName>
    </alternativeName>
</protein>
<keyword evidence="5" id="KW-0324">Glycolysis</keyword>
<evidence type="ECO:0000256" key="8">
    <source>
        <dbReference type="ARBA" id="ARBA00072515"/>
    </source>
</evidence>
<dbReference type="InterPro" id="IPR000741">
    <property type="entry name" value="FBA_I"/>
</dbReference>
<dbReference type="UniPathway" id="UPA00109">
    <property type="reaction ID" value="UER00183"/>
</dbReference>
<dbReference type="Gene3D" id="3.20.20.70">
    <property type="entry name" value="Aldolase class I"/>
    <property type="match status" value="1"/>
</dbReference>
<evidence type="ECO:0000256" key="1">
    <source>
        <dbReference type="ARBA" id="ARBA00000441"/>
    </source>
</evidence>
<dbReference type="GO" id="GO:0006096">
    <property type="term" value="P:glycolytic process"/>
    <property type="evidence" value="ECO:0007669"/>
    <property type="project" value="UniProtKB-UniPathway"/>
</dbReference>
<dbReference type="SUPFAM" id="SSF51569">
    <property type="entry name" value="Aldolase"/>
    <property type="match status" value="1"/>
</dbReference>
<evidence type="ECO:0000256" key="6">
    <source>
        <dbReference type="ARBA" id="ARBA00023239"/>
    </source>
</evidence>
<dbReference type="AlphaFoldDB" id="A0A098G7N4"/>
<dbReference type="STRING" id="1212491.LFA_2653"/>
<proteinExistence type="inferred from homology"/>
<dbReference type="Pfam" id="PF00274">
    <property type="entry name" value="Glycolytic"/>
    <property type="match status" value="1"/>
</dbReference>
<dbReference type="EC" id="4.1.2.13" evidence="4"/>
<gene>
    <name evidence="9" type="ORF">LFA_2653</name>
</gene>